<name>W0LA20_9GAMM</name>
<keyword evidence="1" id="KW-0032">Aminotransferase</keyword>
<reference evidence="1 2" key="2">
    <citation type="submission" date="2015-03" db="EMBL/GenBank/DDBJ databases">
        <authorList>
            <person name="Chan K.-G."/>
        </authorList>
    </citation>
    <scope>NUCLEOTIDE SEQUENCE [LARGE SCALE GENOMIC DNA]</scope>
    <source>
        <strain evidence="1 2">RB-25</strain>
    </source>
</reference>
<dbReference type="eggNOG" id="ENOG5031Y7W">
    <property type="taxonomic scope" value="Bacteria"/>
</dbReference>
<dbReference type="HOGENOM" id="CLU_089566_0_0_6"/>
<dbReference type="Proteomes" id="UP000019030">
    <property type="component" value="Chromosome"/>
</dbReference>
<proteinExistence type="predicted"/>
<dbReference type="EMBL" id="CP007044">
    <property type="protein sequence ID" value="AHG19117.1"/>
    <property type="molecule type" value="Genomic_DNA"/>
</dbReference>
<keyword evidence="1" id="KW-0808">Transferase</keyword>
<gene>
    <name evidence="1" type="ORF">Z042_05435</name>
</gene>
<dbReference type="AlphaFoldDB" id="W0LA20"/>
<sequence length="314" mass="35174">MHNVPPPMVLLARWLRGRANVNGNYGHILFEQIIPNDNTVVEELRSYFESAHLDAREVFHRSARIDLHPDADAPGSHARYPNCLPPTARKGLFGEVMTGLMTQAYQLVGAHQWTVPIFLFRYHAEVEAYLFDLARDPDRVREVSGRHGNDFIALGIDPESGEVVRFLAGEAKWRATLTQSTMDNMMLGEWTGPENARVRDNKGVWNELNRGLPTPQGLEQMQRLLCEKAREQYAEAIVSLDRVLLIGAVPLPRTDLVFVAGNRAAKRTQGATLLPTGVPPAEYTANRPLQVIELVLENGVGLIDNLYNSLWGDH</sequence>
<dbReference type="KEGG" id="sfo:Z042_05435"/>
<keyword evidence="2" id="KW-1185">Reference proteome</keyword>
<evidence type="ECO:0000313" key="2">
    <source>
        <dbReference type="Proteomes" id="UP000019030"/>
    </source>
</evidence>
<dbReference type="PATRIC" id="fig|1441930.4.peg.1085"/>
<reference evidence="1 2" key="1">
    <citation type="submission" date="2014-01" db="EMBL/GenBank/DDBJ databases">
        <title>Isolation of Serratia multitudinisentens RB-25 from Ex-Landfill site.</title>
        <authorList>
            <person name="Robson E.H.J."/>
        </authorList>
    </citation>
    <scope>NUCLEOTIDE SEQUENCE [LARGE SCALE GENOMIC DNA]</scope>
    <source>
        <strain evidence="1 2">RB-25</strain>
    </source>
</reference>
<organism evidence="1 2">
    <name type="scientific">Chania multitudinisentens RB-25</name>
    <dbReference type="NCBI Taxonomy" id="1441930"/>
    <lineage>
        <taxon>Bacteria</taxon>
        <taxon>Pseudomonadati</taxon>
        <taxon>Pseudomonadota</taxon>
        <taxon>Gammaproteobacteria</taxon>
        <taxon>Enterobacterales</taxon>
        <taxon>Yersiniaceae</taxon>
        <taxon>Chania</taxon>
    </lineage>
</organism>
<protein>
    <submittedName>
        <fullName evidence="1">Aminotransferase</fullName>
    </submittedName>
</protein>
<dbReference type="STRING" id="1441930.Z042_05435"/>
<accession>W0LA20</accession>
<evidence type="ECO:0000313" key="1">
    <source>
        <dbReference type="EMBL" id="AHG19117.1"/>
    </source>
</evidence>
<dbReference type="GO" id="GO:0008483">
    <property type="term" value="F:transaminase activity"/>
    <property type="evidence" value="ECO:0007669"/>
    <property type="project" value="UniProtKB-KW"/>
</dbReference>